<dbReference type="Pfam" id="PF13188">
    <property type="entry name" value="PAS_8"/>
    <property type="match status" value="1"/>
</dbReference>
<dbReference type="Pfam" id="PF00563">
    <property type="entry name" value="EAL"/>
    <property type="match status" value="1"/>
</dbReference>
<dbReference type="Pfam" id="PF00990">
    <property type="entry name" value="GGDEF"/>
    <property type="match status" value="1"/>
</dbReference>
<accession>A0A1M5I8U9</accession>
<protein>
    <submittedName>
        <fullName evidence="3">PAS domain S-box-containing protein/diguanylate cyclase (GGDEF) domain-containing protein</fullName>
    </submittedName>
</protein>
<dbReference type="AlphaFoldDB" id="A0A1M5I8U9"/>
<evidence type="ECO:0000313" key="4">
    <source>
        <dbReference type="Proteomes" id="UP000183988"/>
    </source>
</evidence>
<dbReference type="Proteomes" id="UP000183988">
    <property type="component" value="Unassembled WGS sequence"/>
</dbReference>
<dbReference type="PANTHER" id="PTHR44757:SF2">
    <property type="entry name" value="BIOFILM ARCHITECTURE MAINTENANCE PROTEIN MBAA"/>
    <property type="match status" value="1"/>
</dbReference>
<dbReference type="Gene3D" id="3.20.20.450">
    <property type="entry name" value="EAL domain"/>
    <property type="match status" value="1"/>
</dbReference>
<evidence type="ECO:0000259" key="2">
    <source>
        <dbReference type="PROSITE" id="PS50887"/>
    </source>
</evidence>
<dbReference type="STRING" id="930117.SAMN05216225_102229"/>
<dbReference type="EMBL" id="FQVW01000022">
    <property type="protein sequence ID" value="SHG24706.1"/>
    <property type="molecule type" value="Genomic_DNA"/>
</dbReference>
<dbReference type="PANTHER" id="PTHR44757">
    <property type="entry name" value="DIGUANYLATE CYCLASE DGCP"/>
    <property type="match status" value="1"/>
</dbReference>
<dbReference type="CDD" id="cd00130">
    <property type="entry name" value="PAS"/>
    <property type="match status" value="1"/>
</dbReference>
<organism evidence="3 4">
    <name type="scientific">Ornithinibacillus halophilus</name>
    <dbReference type="NCBI Taxonomy" id="930117"/>
    <lineage>
        <taxon>Bacteria</taxon>
        <taxon>Bacillati</taxon>
        <taxon>Bacillota</taxon>
        <taxon>Bacilli</taxon>
        <taxon>Bacillales</taxon>
        <taxon>Bacillaceae</taxon>
        <taxon>Ornithinibacillus</taxon>
    </lineage>
</organism>
<dbReference type="SUPFAM" id="SSF55073">
    <property type="entry name" value="Nucleotide cyclase"/>
    <property type="match status" value="1"/>
</dbReference>
<evidence type="ECO:0000313" key="3">
    <source>
        <dbReference type="EMBL" id="SHG24706.1"/>
    </source>
</evidence>
<gene>
    <name evidence="3" type="ORF">SAMN05216225_102229</name>
</gene>
<feature type="domain" description="GGDEF" evidence="2">
    <location>
        <begin position="261"/>
        <end position="394"/>
    </location>
</feature>
<dbReference type="InterPro" id="IPR000014">
    <property type="entry name" value="PAS"/>
</dbReference>
<sequence length="654" mass="75023">MYKKVNLPIHNQIISLLKEPILILDPNGTILSGNKAAFQILQLQNQTTESLSISSFIDFELIKQSDETHIVMEQFNQSGKLLEVRSVLLDNYYYCIIFNQLSLQEQTDEIKQFLNEVAAPSTEGVLMYGEKNILDCDSVFADMFGYTPEELQGKPISDIINLKNKNSTKTEESHLQNGNQFELTGIRKDGKKIYIDLIEYPYTSHGKIIRIASVKNITERVENENRIEYMAFYDELTDLPNRNFFHKVLKEAIRESKFNNEGLAVFFVDLDYFKEINDTLGYSFGDKLLKAFGNKLKAFLETDTFIARMSGDEFLILQRNITSKDTAVLLAEQLIKEFESPIKIGEYEIFTSVSIGISLYPENGETANDLIKHADSAMYVIKEKHRNNYNLFESSISENFKMMLTMETELRKALKEKQFELHYQPQKNLSSGKVVGLEALIRWNHPEKGYISPGDFIPLAEKTGLIIEIGDWVLYEACRQNKEWQDAGYEPVTVSVNLSAKQFHQRNLVDKVKQVLNKTGLEPHYLDLEITESMAMSNEEDILKTLHDLRDLGVFVSIDDFGTGYSSFKYLSIFPVTKLKIDKMFLNDAQKENKAIVKSIIHMSHSLDMKVIAEGVETVDQLLFLAGVECDEMQGFYFSKPLPPEKLNNFFIEV</sequence>
<dbReference type="SUPFAM" id="SSF55785">
    <property type="entry name" value="PYP-like sensor domain (PAS domain)"/>
    <property type="match status" value="1"/>
</dbReference>
<dbReference type="RefSeq" id="WP_072890593.1">
    <property type="nucleotide sequence ID" value="NZ_FQVW01000022.1"/>
</dbReference>
<dbReference type="InterPro" id="IPR029787">
    <property type="entry name" value="Nucleotide_cyclase"/>
</dbReference>
<dbReference type="InterPro" id="IPR035919">
    <property type="entry name" value="EAL_sf"/>
</dbReference>
<dbReference type="CDD" id="cd01948">
    <property type="entry name" value="EAL"/>
    <property type="match status" value="1"/>
</dbReference>
<reference evidence="3 4" key="1">
    <citation type="submission" date="2016-11" db="EMBL/GenBank/DDBJ databases">
        <authorList>
            <person name="Jaros S."/>
            <person name="Januszkiewicz K."/>
            <person name="Wedrychowicz H."/>
        </authorList>
    </citation>
    <scope>NUCLEOTIDE SEQUENCE [LARGE SCALE GENOMIC DNA]</scope>
    <source>
        <strain evidence="3 4">IBRC-M 10683</strain>
    </source>
</reference>
<dbReference type="InterPro" id="IPR001633">
    <property type="entry name" value="EAL_dom"/>
</dbReference>
<dbReference type="Gene3D" id="3.30.70.270">
    <property type="match status" value="1"/>
</dbReference>
<dbReference type="SMART" id="SM00052">
    <property type="entry name" value="EAL"/>
    <property type="match status" value="1"/>
</dbReference>
<dbReference type="PROSITE" id="PS50883">
    <property type="entry name" value="EAL"/>
    <property type="match status" value="1"/>
</dbReference>
<dbReference type="CDD" id="cd01949">
    <property type="entry name" value="GGDEF"/>
    <property type="match status" value="1"/>
</dbReference>
<dbReference type="SUPFAM" id="SSF141868">
    <property type="entry name" value="EAL domain-like"/>
    <property type="match status" value="1"/>
</dbReference>
<dbReference type="InterPro" id="IPR035965">
    <property type="entry name" value="PAS-like_dom_sf"/>
</dbReference>
<dbReference type="SMART" id="SM00091">
    <property type="entry name" value="PAS"/>
    <property type="match status" value="2"/>
</dbReference>
<dbReference type="NCBIfam" id="TIGR00254">
    <property type="entry name" value="GGDEF"/>
    <property type="match status" value="1"/>
</dbReference>
<dbReference type="SMART" id="SM00267">
    <property type="entry name" value="GGDEF"/>
    <property type="match status" value="1"/>
</dbReference>
<proteinExistence type="predicted"/>
<dbReference type="InterPro" id="IPR043128">
    <property type="entry name" value="Rev_trsase/Diguanyl_cyclase"/>
</dbReference>
<dbReference type="FunFam" id="3.20.20.450:FF:000001">
    <property type="entry name" value="Cyclic di-GMP phosphodiesterase yahA"/>
    <property type="match status" value="1"/>
</dbReference>
<dbReference type="Gene3D" id="3.30.450.20">
    <property type="entry name" value="PAS domain"/>
    <property type="match status" value="1"/>
</dbReference>
<feature type="domain" description="EAL" evidence="1">
    <location>
        <begin position="403"/>
        <end position="654"/>
    </location>
</feature>
<dbReference type="InterPro" id="IPR052155">
    <property type="entry name" value="Biofilm_reg_signaling"/>
</dbReference>
<evidence type="ECO:0000259" key="1">
    <source>
        <dbReference type="PROSITE" id="PS50883"/>
    </source>
</evidence>
<name>A0A1M5I8U9_9BACI</name>
<keyword evidence="4" id="KW-1185">Reference proteome</keyword>
<dbReference type="PROSITE" id="PS50887">
    <property type="entry name" value="GGDEF"/>
    <property type="match status" value="1"/>
</dbReference>
<dbReference type="OrthoDB" id="9759607at2"/>
<dbReference type="NCBIfam" id="TIGR00229">
    <property type="entry name" value="sensory_box"/>
    <property type="match status" value="1"/>
</dbReference>
<dbReference type="Pfam" id="PF13426">
    <property type="entry name" value="PAS_9"/>
    <property type="match status" value="1"/>
</dbReference>
<dbReference type="InterPro" id="IPR000160">
    <property type="entry name" value="GGDEF_dom"/>
</dbReference>